<evidence type="ECO:0000313" key="3">
    <source>
        <dbReference type="Proteomes" id="UP001443914"/>
    </source>
</evidence>
<accession>A0AAW1KA16</accession>
<name>A0AAW1KA16_SAPOF</name>
<dbReference type="Proteomes" id="UP001443914">
    <property type="component" value="Unassembled WGS sequence"/>
</dbReference>
<evidence type="ECO:0000313" key="2">
    <source>
        <dbReference type="EMBL" id="KAK9714577.1"/>
    </source>
</evidence>
<keyword evidence="1" id="KW-0472">Membrane</keyword>
<evidence type="ECO:0000256" key="1">
    <source>
        <dbReference type="SAM" id="Phobius"/>
    </source>
</evidence>
<protein>
    <submittedName>
        <fullName evidence="2">Uncharacterized protein</fullName>
    </submittedName>
</protein>
<dbReference type="EMBL" id="JBDFQZ010000006">
    <property type="protein sequence ID" value="KAK9714577.1"/>
    <property type="molecule type" value="Genomic_DNA"/>
</dbReference>
<dbReference type="AlphaFoldDB" id="A0AAW1KA16"/>
<keyword evidence="1" id="KW-1133">Transmembrane helix</keyword>
<gene>
    <name evidence="2" type="ORF">RND81_06G104900</name>
</gene>
<comment type="caution">
    <text evidence="2">The sequence shown here is derived from an EMBL/GenBank/DDBJ whole genome shotgun (WGS) entry which is preliminary data.</text>
</comment>
<organism evidence="2 3">
    <name type="scientific">Saponaria officinalis</name>
    <name type="common">Common soapwort</name>
    <name type="synonym">Lychnis saponaria</name>
    <dbReference type="NCBI Taxonomy" id="3572"/>
    <lineage>
        <taxon>Eukaryota</taxon>
        <taxon>Viridiplantae</taxon>
        <taxon>Streptophyta</taxon>
        <taxon>Embryophyta</taxon>
        <taxon>Tracheophyta</taxon>
        <taxon>Spermatophyta</taxon>
        <taxon>Magnoliopsida</taxon>
        <taxon>eudicotyledons</taxon>
        <taxon>Gunneridae</taxon>
        <taxon>Pentapetalae</taxon>
        <taxon>Caryophyllales</taxon>
        <taxon>Caryophyllaceae</taxon>
        <taxon>Caryophylleae</taxon>
        <taxon>Saponaria</taxon>
    </lineage>
</organism>
<reference evidence="2" key="1">
    <citation type="submission" date="2024-03" db="EMBL/GenBank/DDBJ databases">
        <title>WGS assembly of Saponaria officinalis var. Norfolk2.</title>
        <authorList>
            <person name="Jenkins J."/>
            <person name="Shu S."/>
            <person name="Grimwood J."/>
            <person name="Barry K."/>
            <person name="Goodstein D."/>
            <person name="Schmutz J."/>
            <person name="Leebens-Mack J."/>
            <person name="Osbourn A."/>
        </authorList>
    </citation>
    <scope>NUCLEOTIDE SEQUENCE [LARGE SCALE GENOMIC DNA]</scope>
    <source>
        <strain evidence="2">JIC</strain>
    </source>
</reference>
<keyword evidence="1" id="KW-0812">Transmembrane</keyword>
<proteinExistence type="predicted"/>
<sequence length="273" mass="30768">MSESESSVEEFEYCCHNFSRVYFFAEPGAGNILDASVVDFLKYEGYLLCGAEVFVPNHRAITASWWSAGWFCIYEAAFRAGLRVPCSPWLSEVLSDLRLAPSQLLPSSWGLLCAIDALCVRYLITLTPSDLRTVYYLRVCERGRFNLRVRSGQFPLVTLPDGYNRGDWKSRFMFMRKGSLGPGGMSLGLRMYTRGEYMFFAFFLALGSVLTGLFFFVFFVSAPDWEPLGIEGSTVRVAAFLEIPVEERLCYEPEGAGFPDFARSVPEDSSSRV</sequence>
<keyword evidence="3" id="KW-1185">Reference proteome</keyword>
<feature type="transmembrane region" description="Helical" evidence="1">
    <location>
        <begin position="197"/>
        <end position="220"/>
    </location>
</feature>